<dbReference type="GO" id="GO:0008234">
    <property type="term" value="F:cysteine-type peptidase activity"/>
    <property type="evidence" value="ECO:0007669"/>
    <property type="project" value="UniProtKB-KW"/>
</dbReference>
<proteinExistence type="inferred from homology"/>
<keyword evidence="8" id="KW-1185">Reference proteome</keyword>
<dbReference type="PROSITE" id="PS51935">
    <property type="entry name" value="NLPC_P60"/>
    <property type="match status" value="1"/>
</dbReference>
<name>A0A6B8W6K7_9CORY</name>
<dbReference type="RefSeq" id="WP_231598841.1">
    <property type="nucleotide sequence ID" value="NZ_CP046455.1"/>
</dbReference>
<dbReference type="InterPro" id="IPR000064">
    <property type="entry name" value="NLP_P60_dom"/>
</dbReference>
<evidence type="ECO:0000256" key="4">
    <source>
        <dbReference type="ARBA" id="ARBA00022807"/>
    </source>
</evidence>
<keyword evidence="4" id="KW-0788">Thiol protease</keyword>
<dbReference type="EC" id="3.4.-.-" evidence="7"/>
<reference evidence="7 8" key="1">
    <citation type="submission" date="2019-11" db="EMBL/GenBank/DDBJ databases">
        <title>Complete genome sequence of Corynebacterium kalinowskii 1959, a novel Corynebacterium species isolated from soil of a small paddock in Vilsendorf, Germany.</title>
        <authorList>
            <person name="Schaffert L."/>
            <person name="Ruwe M."/>
            <person name="Milse J."/>
            <person name="Hanuschka K."/>
            <person name="Ortseifen V."/>
            <person name="Droste J."/>
            <person name="Brandt D."/>
            <person name="Schlueter L."/>
            <person name="Kutter Y."/>
            <person name="Vinke S."/>
            <person name="Viehoefer P."/>
            <person name="Jacob L."/>
            <person name="Luebke N.-C."/>
            <person name="Schulte-Berndt E."/>
            <person name="Hain C."/>
            <person name="Linder M."/>
            <person name="Schmidt P."/>
            <person name="Wollenschlaeger L."/>
            <person name="Luttermann T."/>
            <person name="Thieme E."/>
            <person name="Hassa J."/>
            <person name="Haak M."/>
            <person name="Wittchen M."/>
            <person name="Mentz A."/>
            <person name="Persicke M."/>
            <person name="Busche T."/>
            <person name="Ruckert C."/>
        </authorList>
    </citation>
    <scope>NUCLEOTIDE SEQUENCE [LARGE SCALE GENOMIC DNA]</scope>
    <source>
        <strain evidence="7 8">2039</strain>
    </source>
</reference>
<dbReference type="GO" id="GO:0006508">
    <property type="term" value="P:proteolysis"/>
    <property type="evidence" value="ECO:0007669"/>
    <property type="project" value="UniProtKB-KW"/>
</dbReference>
<dbReference type="AlphaFoldDB" id="A0A6B8W6K7"/>
<comment type="similarity">
    <text evidence="1">Belongs to the peptidase C40 family.</text>
</comment>
<evidence type="ECO:0000256" key="2">
    <source>
        <dbReference type="ARBA" id="ARBA00022670"/>
    </source>
</evidence>
<organism evidence="7 8">
    <name type="scientific">Corynebacterium occultum</name>
    <dbReference type="NCBI Taxonomy" id="2675219"/>
    <lineage>
        <taxon>Bacteria</taxon>
        <taxon>Bacillati</taxon>
        <taxon>Actinomycetota</taxon>
        <taxon>Actinomycetes</taxon>
        <taxon>Mycobacteriales</taxon>
        <taxon>Corynebacteriaceae</taxon>
        <taxon>Corynebacterium</taxon>
    </lineage>
</organism>
<feature type="region of interest" description="Disordered" evidence="5">
    <location>
        <begin position="159"/>
        <end position="183"/>
    </location>
</feature>
<keyword evidence="3 7" id="KW-0378">Hydrolase</keyword>
<dbReference type="Pfam" id="PF00877">
    <property type="entry name" value="NLPC_P60"/>
    <property type="match status" value="1"/>
</dbReference>
<dbReference type="PANTHER" id="PTHR47359">
    <property type="entry name" value="PEPTIDOGLYCAN DL-ENDOPEPTIDASE CWLO"/>
    <property type="match status" value="1"/>
</dbReference>
<sequence>MNSVLRCIEQLLAATPLPLPRVDFAALPDFSAALPLSDYLGVAEEVGRRLPELATLINADRELILELLAGAEVPLAQTRQGLWEVAQSLLHESSRVVLSLGANPQAWGLVPGQLHMLAQVHLRAAEQVIGELELSLAPAAAELEVIAAAPVAEYQAPTVVPEPEPLPPPPPPPEAEPTSQGEAAVAAVRSALGTPYLWGGTSTAGFDCSGLTQWAWRQAGVELPRLAQEQNVGRQVSAEELIPGDLLVWDGHVAMYAGEGQIIEAGDPVQSNPLRTSNMGMMFKGFYRPTG</sequence>
<dbReference type="InterPro" id="IPR051794">
    <property type="entry name" value="PG_Endopeptidase_C40"/>
</dbReference>
<dbReference type="KEGG" id="cok:COCCU_02960"/>
<dbReference type="Gene3D" id="3.90.1720.10">
    <property type="entry name" value="endopeptidase domain like (from Nostoc punctiforme)"/>
    <property type="match status" value="1"/>
</dbReference>
<dbReference type="PANTHER" id="PTHR47359:SF3">
    <property type="entry name" value="NLP_P60 DOMAIN-CONTAINING PROTEIN-RELATED"/>
    <property type="match status" value="1"/>
</dbReference>
<accession>A0A6B8W6K7</accession>
<evidence type="ECO:0000313" key="8">
    <source>
        <dbReference type="Proteomes" id="UP000424462"/>
    </source>
</evidence>
<evidence type="ECO:0000256" key="5">
    <source>
        <dbReference type="SAM" id="MobiDB-lite"/>
    </source>
</evidence>
<protein>
    <submittedName>
        <fullName evidence="7">Putative endopeptidase</fullName>
        <ecNumber evidence="7">3.4.-.-</ecNumber>
    </submittedName>
</protein>
<dbReference type="EMBL" id="CP046455">
    <property type="protein sequence ID" value="QGU06546.1"/>
    <property type="molecule type" value="Genomic_DNA"/>
</dbReference>
<evidence type="ECO:0000256" key="3">
    <source>
        <dbReference type="ARBA" id="ARBA00022801"/>
    </source>
</evidence>
<keyword evidence="2" id="KW-0645">Protease</keyword>
<dbReference type="SUPFAM" id="SSF54001">
    <property type="entry name" value="Cysteine proteinases"/>
    <property type="match status" value="1"/>
</dbReference>
<feature type="compositionally biased region" description="Pro residues" evidence="5">
    <location>
        <begin position="160"/>
        <end position="175"/>
    </location>
</feature>
<dbReference type="Proteomes" id="UP000424462">
    <property type="component" value="Chromosome"/>
</dbReference>
<gene>
    <name evidence="7" type="ORF">COCCU_02960</name>
</gene>
<evidence type="ECO:0000256" key="1">
    <source>
        <dbReference type="ARBA" id="ARBA00007074"/>
    </source>
</evidence>
<dbReference type="InterPro" id="IPR038765">
    <property type="entry name" value="Papain-like_cys_pep_sf"/>
</dbReference>
<evidence type="ECO:0000313" key="7">
    <source>
        <dbReference type="EMBL" id="QGU06546.1"/>
    </source>
</evidence>
<feature type="domain" description="NlpC/P60" evidence="6">
    <location>
        <begin position="178"/>
        <end position="291"/>
    </location>
</feature>
<evidence type="ECO:0000259" key="6">
    <source>
        <dbReference type="PROSITE" id="PS51935"/>
    </source>
</evidence>